<organism evidence="2 3">
    <name type="scientific">Sporothrix stenoceras</name>
    <dbReference type="NCBI Taxonomy" id="5173"/>
    <lineage>
        <taxon>Eukaryota</taxon>
        <taxon>Fungi</taxon>
        <taxon>Dikarya</taxon>
        <taxon>Ascomycota</taxon>
        <taxon>Pezizomycotina</taxon>
        <taxon>Sordariomycetes</taxon>
        <taxon>Sordariomycetidae</taxon>
        <taxon>Ophiostomatales</taxon>
        <taxon>Ophiostomataceae</taxon>
        <taxon>Sporothrix</taxon>
    </lineage>
</organism>
<evidence type="ECO:0008006" key="4">
    <source>
        <dbReference type="Google" id="ProtNLM"/>
    </source>
</evidence>
<feature type="compositionally biased region" description="Low complexity" evidence="1">
    <location>
        <begin position="38"/>
        <end position="49"/>
    </location>
</feature>
<dbReference type="Gene3D" id="3.90.1200.10">
    <property type="match status" value="1"/>
</dbReference>
<keyword evidence="3" id="KW-1185">Reference proteome</keyword>
<feature type="region of interest" description="Disordered" evidence="1">
    <location>
        <begin position="38"/>
        <end position="62"/>
    </location>
</feature>
<accession>A0ABR3ZCB1</accession>
<protein>
    <recommendedName>
        <fullName evidence="4">Aminoglycoside phosphotransferase domain-containing protein</fullName>
    </recommendedName>
</protein>
<comment type="caution">
    <text evidence="2">The sequence shown here is derived from an EMBL/GenBank/DDBJ whole genome shotgun (WGS) entry which is preliminary data.</text>
</comment>
<evidence type="ECO:0000313" key="3">
    <source>
        <dbReference type="Proteomes" id="UP001583186"/>
    </source>
</evidence>
<name>A0ABR3ZCB1_9PEZI</name>
<reference evidence="2 3" key="1">
    <citation type="journal article" date="2024" name="IMA Fungus">
        <title>IMA Genome - F19 : A genome assembly and annotation guide to empower mycologists, including annotated draft genome sequences of Ceratocystis pirilliformis, Diaporthe australafricana, Fusarium ophioides, Paecilomyces lecythidis, and Sporothrix stenoceras.</title>
        <authorList>
            <person name="Aylward J."/>
            <person name="Wilson A.M."/>
            <person name="Visagie C.M."/>
            <person name="Spraker J."/>
            <person name="Barnes I."/>
            <person name="Buitendag C."/>
            <person name="Ceriani C."/>
            <person name="Del Mar Angel L."/>
            <person name="du Plessis D."/>
            <person name="Fuchs T."/>
            <person name="Gasser K."/>
            <person name="Kramer D."/>
            <person name="Li W."/>
            <person name="Munsamy K."/>
            <person name="Piso A."/>
            <person name="Price J.L."/>
            <person name="Sonnekus B."/>
            <person name="Thomas C."/>
            <person name="van der Nest A."/>
            <person name="van Dijk A."/>
            <person name="van Heerden A."/>
            <person name="van Vuuren N."/>
            <person name="Yilmaz N."/>
            <person name="Duong T.A."/>
            <person name="van der Merwe N.A."/>
            <person name="Wingfield M.J."/>
            <person name="Wingfield B.D."/>
        </authorList>
    </citation>
    <scope>NUCLEOTIDE SEQUENCE [LARGE SCALE GENOMIC DNA]</scope>
    <source>
        <strain evidence="2 3">CMW 5346</strain>
    </source>
</reference>
<dbReference type="EMBL" id="JAWCUI010000019">
    <property type="protein sequence ID" value="KAL1897463.1"/>
    <property type="molecule type" value="Genomic_DNA"/>
</dbReference>
<gene>
    <name evidence="2" type="ORF">Sste5346_004201</name>
</gene>
<evidence type="ECO:0000256" key="1">
    <source>
        <dbReference type="SAM" id="MobiDB-lite"/>
    </source>
</evidence>
<proteinExistence type="predicted"/>
<evidence type="ECO:0000313" key="2">
    <source>
        <dbReference type="EMBL" id="KAL1897463.1"/>
    </source>
</evidence>
<dbReference type="Proteomes" id="UP001583186">
    <property type="component" value="Unassembled WGS sequence"/>
</dbReference>
<sequence length="152" mass="16774">MEVIAILDWELSTIGHPLMDVVFFTSPFLDDYIKIDSPSTSSPEKYSSPYRAENRASSGMPDPEELLDRYAAKVGFDLRKDGGGRDWQTGAIFQFVRSATISHGIQARTISGQASSTFSHLYFSKTKTSMDAALVRVNKAKEAAAHGISHRI</sequence>